<organism evidence="2 3">
    <name type="scientific">Klebsiella pneumoniae</name>
    <dbReference type="NCBI Taxonomy" id="573"/>
    <lineage>
        <taxon>Bacteria</taxon>
        <taxon>Pseudomonadati</taxon>
        <taxon>Pseudomonadota</taxon>
        <taxon>Gammaproteobacteria</taxon>
        <taxon>Enterobacterales</taxon>
        <taxon>Enterobacteriaceae</taxon>
        <taxon>Klebsiella/Raoultella group</taxon>
        <taxon>Klebsiella</taxon>
        <taxon>Klebsiella pneumoniae complex</taxon>
    </lineage>
</organism>
<dbReference type="RefSeq" id="WP_048267579.1">
    <property type="nucleotide sequence ID" value="NZ_CAAHBJ010000004.1"/>
</dbReference>
<dbReference type="EMBL" id="NDBK01000120">
    <property type="protein sequence ID" value="OVF64448.1"/>
    <property type="molecule type" value="Genomic_DNA"/>
</dbReference>
<gene>
    <name evidence="2" type="ORF">B5L96_27845</name>
</gene>
<accession>A0A0J4Y2V1</accession>
<evidence type="ECO:0000313" key="3">
    <source>
        <dbReference type="Proteomes" id="UP000196447"/>
    </source>
</evidence>
<dbReference type="AlphaFoldDB" id="A0A0J4Y2V1"/>
<comment type="caution">
    <text evidence="2">The sequence shown here is derived from an EMBL/GenBank/DDBJ whole genome shotgun (WGS) entry which is preliminary data.</text>
</comment>
<reference evidence="2 3" key="1">
    <citation type="submission" date="2017-03" db="EMBL/GenBank/DDBJ databases">
        <authorList>
            <person name="Fouts D."/>
            <person name="Stalin M.J."/>
            <person name="Chen L."/>
            <person name="Wright M."/>
            <person name="Sutton G."/>
            <person name="Nguyen K."/>
            <person name="Vanduin D."/>
            <person name="Rojas L."/>
            <person name="Hujer A."/>
            <person name="Hujer K."/>
            <person name="Bonomo R."/>
            <person name="Kreiswirth B."/>
            <person name="Adams M."/>
        </authorList>
    </citation>
    <scope>NUCLEOTIDE SEQUENCE [LARGE SCALE GENOMIC DNA]</scope>
    <source>
        <strain evidence="2 3">39383</strain>
    </source>
</reference>
<feature type="domain" description="Cyanophage baseplate Pam3 plug gp18" evidence="1">
    <location>
        <begin position="1"/>
        <end position="95"/>
    </location>
</feature>
<evidence type="ECO:0000313" key="2">
    <source>
        <dbReference type="EMBL" id="OVF64448.1"/>
    </source>
</evidence>
<evidence type="ECO:0000259" key="1">
    <source>
        <dbReference type="Pfam" id="PF22479"/>
    </source>
</evidence>
<sequence length="101" mass="11481">MQEISLSPSLSQKVYVTLGGQNCAIKLHQRSTGFYIDLYVDDTAIMQGVLCLNCIYLVRYKYLGFKGDLIFVDTKGDSDPVYDEIGTRFKLYYASSDEVDR</sequence>
<proteinExistence type="predicted"/>
<dbReference type="InterPro" id="IPR054252">
    <property type="entry name" value="Pam3_gp18"/>
</dbReference>
<protein>
    <recommendedName>
        <fullName evidence="1">Cyanophage baseplate Pam3 plug gp18 domain-containing protein</fullName>
    </recommendedName>
</protein>
<dbReference type="Pfam" id="PF22479">
    <property type="entry name" value="Pam3_gp18"/>
    <property type="match status" value="1"/>
</dbReference>
<dbReference type="Proteomes" id="UP000196447">
    <property type="component" value="Unassembled WGS sequence"/>
</dbReference>
<name>A0A0J4Y2V1_KLEPN</name>